<dbReference type="RefSeq" id="WP_379043474.1">
    <property type="nucleotide sequence ID" value="NZ_JBHULZ010000008.1"/>
</dbReference>
<comment type="caution">
    <text evidence="2">The sequence shown here is derived from an EMBL/GenBank/DDBJ whole genome shotgun (WGS) entry which is preliminary data.</text>
</comment>
<feature type="signal peptide" evidence="1">
    <location>
        <begin position="1"/>
        <end position="19"/>
    </location>
</feature>
<name>A0ABW5SAT8_9FLAO</name>
<feature type="chain" id="PRO_5045733606" description="DUF4843 domain-containing protein" evidence="1">
    <location>
        <begin position="20"/>
        <end position="264"/>
    </location>
</feature>
<evidence type="ECO:0000313" key="3">
    <source>
        <dbReference type="Proteomes" id="UP001597357"/>
    </source>
</evidence>
<accession>A0ABW5SAT8</accession>
<organism evidence="2 3">
    <name type="scientific">Mesonia sediminis</name>
    <dbReference type="NCBI Taxonomy" id="1703946"/>
    <lineage>
        <taxon>Bacteria</taxon>
        <taxon>Pseudomonadati</taxon>
        <taxon>Bacteroidota</taxon>
        <taxon>Flavobacteriia</taxon>
        <taxon>Flavobacteriales</taxon>
        <taxon>Flavobacteriaceae</taxon>
        <taxon>Mesonia</taxon>
    </lineage>
</organism>
<dbReference type="PROSITE" id="PS51257">
    <property type="entry name" value="PROKAR_LIPOPROTEIN"/>
    <property type="match status" value="1"/>
</dbReference>
<sequence>MKKLFLLLFVASFAFVSCDENEDPQTYQGDSLTYFTDGTTSTFFVEENATEGYKIPVGVTDKAATDRTFTVSVDADLTTATPDQYSVGTSFVIPANEHIGYIEVQGNYDNIALEGSILALKLESIEGSNIADFDNVYQLKLSQFCPFDIALEYNGTASIVGQGPVNSYDVELVPTGNLNEYNVATIWGDFVAAATGNPDYAGEYQYSGVLSIDCLAEVTYSSDEGGLPGGTGTYNEATGNITIILNQELFTNPFQVEVVLTPKN</sequence>
<reference evidence="3" key="1">
    <citation type="journal article" date="2019" name="Int. J. Syst. Evol. Microbiol.">
        <title>The Global Catalogue of Microorganisms (GCM) 10K type strain sequencing project: providing services to taxonomists for standard genome sequencing and annotation.</title>
        <authorList>
            <consortium name="The Broad Institute Genomics Platform"/>
            <consortium name="The Broad Institute Genome Sequencing Center for Infectious Disease"/>
            <person name="Wu L."/>
            <person name="Ma J."/>
        </authorList>
    </citation>
    <scope>NUCLEOTIDE SEQUENCE [LARGE SCALE GENOMIC DNA]</scope>
    <source>
        <strain evidence="3">KCTC 42255</strain>
    </source>
</reference>
<proteinExistence type="predicted"/>
<dbReference type="Proteomes" id="UP001597357">
    <property type="component" value="Unassembled WGS sequence"/>
</dbReference>
<keyword evidence="3" id="KW-1185">Reference proteome</keyword>
<gene>
    <name evidence="2" type="ORF">ACFSQ0_02205</name>
</gene>
<evidence type="ECO:0000256" key="1">
    <source>
        <dbReference type="SAM" id="SignalP"/>
    </source>
</evidence>
<evidence type="ECO:0008006" key="4">
    <source>
        <dbReference type="Google" id="ProtNLM"/>
    </source>
</evidence>
<dbReference type="EMBL" id="JBHULZ010000008">
    <property type="protein sequence ID" value="MFD2696792.1"/>
    <property type="molecule type" value="Genomic_DNA"/>
</dbReference>
<protein>
    <recommendedName>
        <fullName evidence="4">DUF4843 domain-containing protein</fullName>
    </recommendedName>
</protein>
<evidence type="ECO:0000313" key="2">
    <source>
        <dbReference type="EMBL" id="MFD2696792.1"/>
    </source>
</evidence>
<keyword evidence="1" id="KW-0732">Signal</keyword>